<evidence type="ECO:0000313" key="3">
    <source>
        <dbReference type="Proteomes" id="UP000190023"/>
    </source>
</evidence>
<keyword evidence="3" id="KW-1185">Reference proteome</keyword>
<proteinExistence type="predicted"/>
<reference evidence="2 3" key="1">
    <citation type="submission" date="2017-02" db="EMBL/GenBank/DDBJ databases">
        <title>Draft genome sequence of Haemophilus felis CCUG 31170 type strain.</title>
        <authorList>
            <person name="Engstrom-Jakobsson H."/>
            <person name="Salva-Serra F."/>
            <person name="Thorell K."/>
            <person name="Gonzales-Siles L."/>
            <person name="Karlsson R."/>
            <person name="Boulund F."/>
            <person name="Engstrand L."/>
            <person name="Kristiansson E."/>
            <person name="Moore E."/>
        </authorList>
    </citation>
    <scope>NUCLEOTIDE SEQUENCE [LARGE SCALE GENOMIC DNA]</scope>
    <source>
        <strain evidence="2 3">CCUG 31170</strain>
    </source>
</reference>
<dbReference type="CDD" id="cd06532">
    <property type="entry name" value="Glyco_transf_25"/>
    <property type="match status" value="1"/>
</dbReference>
<sequence>MFVINLAKSTERKYFISEQFRMLSEATNQRLPYQFFNAINGKENPDFFLFQKYNEHKRLKIRANKLSLPQLGCWASHYLLWEKCVALNKPIIIIEDDAIINPNFLDAYNFLSSNQNDFEFLWLGKPSNFKLTQKNKVIYQIPNSKNRVTKFYDKWANTVSYFITPQAAKKLLNHCQEWIYEVDTQMERYWETNIPYLAIFPFCIEQDLSKESDISPYNHKEKIAFTHKLRREYFRILDHINKFFFDLFRG</sequence>
<dbReference type="InterPro" id="IPR002654">
    <property type="entry name" value="Glyco_trans_25"/>
</dbReference>
<evidence type="ECO:0000259" key="1">
    <source>
        <dbReference type="Pfam" id="PF01755"/>
    </source>
</evidence>
<feature type="domain" description="Glycosyl transferase family 25" evidence="1">
    <location>
        <begin position="2"/>
        <end position="186"/>
    </location>
</feature>
<dbReference type="STRING" id="123822.B0188_07305"/>
<accession>A0A1T0AYG5</accession>
<dbReference type="EMBL" id="MUYB01000029">
    <property type="protein sequence ID" value="OOS02842.1"/>
    <property type="molecule type" value="Genomic_DNA"/>
</dbReference>
<comment type="caution">
    <text evidence="2">The sequence shown here is derived from an EMBL/GenBank/DDBJ whole genome shotgun (WGS) entry which is preliminary data.</text>
</comment>
<gene>
    <name evidence="2" type="ORF">B0188_07305</name>
</gene>
<dbReference type="Proteomes" id="UP000190023">
    <property type="component" value="Unassembled WGS sequence"/>
</dbReference>
<evidence type="ECO:0000313" key="2">
    <source>
        <dbReference type="EMBL" id="OOS02842.1"/>
    </source>
</evidence>
<organism evidence="2 3">
    <name type="scientific">[Haemophilus] felis</name>
    <dbReference type="NCBI Taxonomy" id="123822"/>
    <lineage>
        <taxon>Bacteria</taxon>
        <taxon>Pseudomonadati</taxon>
        <taxon>Pseudomonadota</taxon>
        <taxon>Gammaproteobacteria</taxon>
        <taxon>Pasteurellales</taxon>
        <taxon>Pasteurellaceae</taxon>
    </lineage>
</organism>
<protein>
    <recommendedName>
        <fullName evidence="1">Glycosyl transferase family 25 domain-containing protein</fullName>
    </recommendedName>
</protein>
<dbReference type="Pfam" id="PF01755">
    <property type="entry name" value="Glyco_transf_25"/>
    <property type="match status" value="1"/>
</dbReference>
<dbReference type="AlphaFoldDB" id="A0A1T0AYG5"/>
<name>A0A1T0AYG5_9PAST</name>